<gene>
    <name evidence="1" type="ORF">CALMAC_LOCUS42</name>
</gene>
<evidence type="ECO:0000313" key="2">
    <source>
        <dbReference type="Proteomes" id="UP000410492"/>
    </source>
</evidence>
<dbReference type="EMBL" id="CAACVG010000059">
    <property type="protein sequence ID" value="VEN33516.1"/>
    <property type="molecule type" value="Genomic_DNA"/>
</dbReference>
<dbReference type="Proteomes" id="UP000410492">
    <property type="component" value="Unassembled WGS sequence"/>
</dbReference>
<protein>
    <submittedName>
        <fullName evidence="1">Uncharacterized protein</fullName>
    </submittedName>
</protein>
<organism evidence="1 2">
    <name type="scientific">Callosobruchus maculatus</name>
    <name type="common">Southern cowpea weevil</name>
    <name type="synonym">Pulse bruchid</name>
    <dbReference type="NCBI Taxonomy" id="64391"/>
    <lineage>
        <taxon>Eukaryota</taxon>
        <taxon>Metazoa</taxon>
        <taxon>Ecdysozoa</taxon>
        <taxon>Arthropoda</taxon>
        <taxon>Hexapoda</taxon>
        <taxon>Insecta</taxon>
        <taxon>Pterygota</taxon>
        <taxon>Neoptera</taxon>
        <taxon>Endopterygota</taxon>
        <taxon>Coleoptera</taxon>
        <taxon>Polyphaga</taxon>
        <taxon>Cucujiformia</taxon>
        <taxon>Chrysomeloidea</taxon>
        <taxon>Chrysomelidae</taxon>
        <taxon>Bruchinae</taxon>
        <taxon>Bruchini</taxon>
        <taxon>Callosobruchus</taxon>
    </lineage>
</organism>
<dbReference type="OrthoDB" id="10490028at2759"/>
<sequence length="91" mass="10402">MDEFDELFLLFNLCSRKYREIRAILHKPYFCIGQVPRGSVHTAALNASIYKGFGPELDFIKNEIKMWRPATIFSRPPSLTQCGPPGNSNHC</sequence>
<proteinExistence type="predicted"/>
<keyword evidence="2" id="KW-1185">Reference proteome</keyword>
<accession>A0A653BD71</accession>
<name>A0A653BD71_CALMS</name>
<reference evidence="1 2" key="1">
    <citation type="submission" date="2019-01" db="EMBL/GenBank/DDBJ databases">
        <authorList>
            <person name="Sayadi A."/>
        </authorList>
    </citation>
    <scope>NUCLEOTIDE SEQUENCE [LARGE SCALE GENOMIC DNA]</scope>
</reference>
<evidence type="ECO:0000313" key="1">
    <source>
        <dbReference type="EMBL" id="VEN33516.1"/>
    </source>
</evidence>
<dbReference type="AlphaFoldDB" id="A0A653BD71"/>